<proteinExistence type="predicted"/>
<dbReference type="PRINTS" id="PR02001">
    <property type="entry name" value="GCR1CAMPR"/>
</dbReference>
<accession>A0AAN9BCY1</accession>
<feature type="transmembrane region" description="Helical" evidence="6">
    <location>
        <begin position="712"/>
        <end position="734"/>
    </location>
</feature>
<dbReference type="Gene3D" id="1.20.1070.10">
    <property type="entry name" value="Rhodopsin 7-helix transmembrane proteins"/>
    <property type="match status" value="1"/>
</dbReference>
<name>A0AAN9BCY1_9CAEN</name>
<organism evidence="8 9">
    <name type="scientific">Littorina saxatilis</name>
    <dbReference type="NCBI Taxonomy" id="31220"/>
    <lineage>
        <taxon>Eukaryota</taxon>
        <taxon>Metazoa</taxon>
        <taxon>Spiralia</taxon>
        <taxon>Lophotrochozoa</taxon>
        <taxon>Mollusca</taxon>
        <taxon>Gastropoda</taxon>
        <taxon>Caenogastropoda</taxon>
        <taxon>Littorinimorpha</taxon>
        <taxon>Littorinoidea</taxon>
        <taxon>Littorinidae</taxon>
        <taxon>Littorina</taxon>
    </lineage>
</organism>
<dbReference type="PANTHER" id="PTHR45902">
    <property type="entry name" value="LATROPHILIN RECEPTOR-LIKE PROTEIN A"/>
    <property type="match status" value="1"/>
</dbReference>
<evidence type="ECO:0000256" key="1">
    <source>
        <dbReference type="ARBA" id="ARBA00004141"/>
    </source>
</evidence>
<keyword evidence="3 6" id="KW-1133">Transmembrane helix</keyword>
<evidence type="ECO:0000313" key="8">
    <source>
        <dbReference type="EMBL" id="KAK7103267.1"/>
    </source>
</evidence>
<dbReference type="GO" id="GO:0004930">
    <property type="term" value="F:G protein-coupled receptor activity"/>
    <property type="evidence" value="ECO:0007669"/>
    <property type="project" value="InterPro"/>
</dbReference>
<keyword evidence="2 6" id="KW-0812">Transmembrane</keyword>
<evidence type="ECO:0000256" key="2">
    <source>
        <dbReference type="ARBA" id="ARBA00022692"/>
    </source>
</evidence>
<comment type="subcellular location">
    <subcellularLocation>
        <location evidence="1">Membrane</location>
        <topology evidence="1">Multi-pass membrane protein</topology>
    </subcellularLocation>
</comment>
<dbReference type="CDD" id="cd15039">
    <property type="entry name" value="7tmB3_Methuselah-like"/>
    <property type="match status" value="1"/>
</dbReference>
<dbReference type="InterPro" id="IPR000832">
    <property type="entry name" value="GPCR_2_secretin-like"/>
</dbReference>
<dbReference type="SUPFAM" id="SSF81321">
    <property type="entry name" value="Family A G protein-coupled receptor-like"/>
    <property type="match status" value="1"/>
</dbReference>
<dbReference type="Pfam" id="PF00002">
    <property type="entry name" value="7tm_2"/>
    <property type="match status" value="1"/>
</dbReference>
<evidence type="ECO:0000256" key="6">
    <source>
        <dbReference type="SAM" id="Phobius"/>
    </source>
</evidence>
<feature type="region of interest" description="Disordered" evidence="5">
    <location>
        <begin position="913"/>
        <end position="938"/>
    </location>
</feature>
<dbReference type="GO" id="GO:0016020">
    <property type="term" value="C:membrane"/>
    <property type="evidence" value="ECO:0007669"/>
    <property type="project" value="UniProtKB-SubCell"/>
</dbReference>
<dbReference type="InterPro" id="IPR017981">
    <property type="entry name" value="GPCR_2-like_7TM"/>
</dbReference>
<protein>
    <recommendedName>
        <fullName evidence="7">G-protein coupled receptors family 2 profile 2 domain-containing protein</fullName>
    </recommendedName>
</protein>
<keyword evidence="4 6" id="KW-0472">Membrane</keyword>
<evidence type="ECO:0000259" key="7">
    <source>
        <dbReference type="PROSITE" id="PS50261"/>
    </source>
</evidence>
<dbReference type="EMBL" id="JBAMIC010000008">
    <property type="protein sequence ID" value="KAK7103267.1"/>
    <property type="molecule type" value="Genomic_DNA"/>
</dbReference>
<feature type="transmembrane region" description="Helical" evidence="6">
    <location>
        <begin position="843"/>
        <end position="866"/>
    </location>
</feature>
<evidence type="ECO:0000256" key="5">
    <source>
        <dbReference type="SAM" id="MobiDB-lite"/>
    </source>
</evidence>
<evidence type="ECO:0000256" key="4">
    <source>
        <dbReference type="ARBA" id="ARBA00023136"/>
    </source>
</evidence>
<reference evidence="8 9" key="1">
    <citation type="submission" date="2024-02" db="EMBL/GenBank/DDBJ databases">
        <title>Chromosome-scale genome assembly of the rough periwinkle Littorina saxatilis.</title>
        <authorList>
            <person name="De Jode A."/>
            <person name="Faria R."/>
            <person name="Formenti G."/>
            <person name="Sims Y."/>
            <person name="Smith T.P."/>
            <person name="Tracey A."/>
            <person name="Wood J.M.D."/>
            <person name="Zagrodzka Z.B."/>
            <person name="Johannesson K."/>
            <person name="Butlin R.K."/>
            <person name="Leder E.H."/>
        </authorList>
    </citation>
    <scope>NUCLEOTIDE SEQUENCE [LARGE SCALE GENOMIC DNA]</scope>
    <source>
        <strain evidence="8">Snail1</strain>
        <tissue evidence="8">Muscle</tissue>
    </source>
</reference>
<feature type="transmembrane region" description="Helical" evidence="6">
    <location>
        <begin position="799"/>
        <end position="822"/>
    </location>
</feature>
<dbReference type="AlphaFoldDB" id="A0AAN9BCY1"/>
<evidence type="ECO:0000256" key="3">
    <source>
        <dbReference type="ARBA" id="ARBA00022989"/>
    </source>
</evidence>
<feature type="transmembrane region" description="Helical" evidence="6">
    <location>
        <begin position="648"/>
        <end position="672"/>
    </location>
</feature>
<feature type="domain" description="G-protein coupled receptors family 2 profile 2" evidence="7">
    <location>
        <begin position="647"/>
        <end position="895"/>
    </location>
</feature>
<dbReference type="InterPro" id="IPR053231">
    <property type="entry name" value="GPCR_LN-TM7"/>
</dbReference>
<sequence length="956" mass="106667">MSKMPFNIPKSPKPAVFQTLLWVLVAQALIISAQPQHGTFRSQASVTLTVSPFLLTTTFVTALLRARFVDSNEPVEELTMKIMSSNMTSEAKFKAVLLAQHRRYCETSRTCVGLDLGRCGYCKPCQCDDHCLQYGDCCPDKLLENMTEVQPYEIKADCRDNLYRGYTPEQRKARIANATSYMMTATCPPFASVEAVRACSDQSNSLPVSVQTKSEKWGVHVFANARCALCNGVESSFIVPWKTVVLCKYDTNFTASTAGDKATEAADHRDCFIVHYPPPSLPPPRQCYYDNTVISSCNVTGRWSSRDDFLERACAAYLDPKEAEGQLFQNVFCYLCNTADPHLFDLCAREHGLDPMPFSALLDFSGAIYGRSGPEIERKCAESEVYDSERDQCRLIVCSPRRQLMDGVCTPLFGTAKGLGYELYFSVSFDNDLDLYDGNDLLHVLPGNLEYILTWHTVLADTVRITNFEVSFKITDVAGRCSQRSRLLSVFCTFVVMGDVQQEDFEQKLLNLRNTTLTLPIGRTWALNVTTQVDEGVWRAVKYRSSAAQGRACSTRVSNHHTVFEGDADIVYTRVHDLMTLPRVALTRDEFHVYTSDLDLEVPWLHQTIPMERYESSADGSVYIALSDFMPKIVAYKNSADKPDEAEVILSIVCTTLSLVGLTLTLVTYSLFKPLRTVPGKNNMTLCLTLFLAQLLYLVGSGRTEVPGLCQALGILIHYFWLAAFAAMSVCSYYMWRVFTSLKTSEDDMDQRRRFLQYTVYVWGSAAVVVIITLLAHIITTQGDDIGYGGHQCYLSTAAGVGVAMGVPVAMVIAASAVLFCLTVRTIRQTPKPGCSWREDERLVWVYLKLSTLTGITWSLAFIVFFTQVTALRYLFTVVNGLQGVFICISFVCNRRVARMYRACLKGGHARFSSAAGNTTTTSSNSQRWRHSGMSTISGKTETSFADTAAHPVVKY</sequence>
<feature type="transmembrane region" description="Helical" evidence="6">
    <location>
        <begin position="755"/>
        <end position="779"/>
    </location>
</feature>
<keyword evidence="9" id="KW-1185">Reference proteome</keyword>
<dbReference type="Proteomes" id="UP001374579">
    <property type="component" value="Unassembled WGS sequence"/>
</dbReference>
<feature type="transmembrane region" description="Helical" evidence="6">
    <location>
        <begin position="872"/>
        <end position="893"/>
    </location>
</feature>
<dbReference type="PROSITE" id="PS50261">
    <property type="entry name" value="G_PROTEIN_RECEP_F2_4"/>
    <property type="match status" value="1"/>
</dbReference>
<evidence type="ECO:0000313" key="9">
    <source>
        <dbReference type="Proteomes" id="UP001374579"/>
    </source>
</evidence>
<feature type="transmembrane region" description="Helical" evidence="6">
    <location>
        <begin position="684"/>
        <end position="700"/>
    </location>
</feature>
<dbReference type="PANTHER" id="PTHR45902:SF1">
    <property type="entry name" value="LATROPHILIN RECEPTOR-LIKE PROTEIN A"/>
    <property type="match status" value="1"/>
</dbReference>
<feature type="compositionally biased region" description="Low complexity" evidence="5">
    <location>
        <begin position="913"/>
        <end position="926"/>
    </location>
</feature>
<gene>
    <name evidence="8" type="ORF">V1264_018202</name>
</gene>
<dbReference type="InterPro" id="IPR022343">
    <property type="entry name" value="GCR1-cAMP_receptor"/>
</dbReference>
<dbReference type="GO" id="GO:0007166">
    <property type="term" value="P:cell surface receptor signaling pathway"/>
    <property type="evidence" value="ECO:0007669"/>
    <property type="project" value="InterPro"/>
</dbReference>
<comment type="caution">
    <text evidence="8">The sequence shown here is derived from an EMBL/GenBank/DDBJ whole genome shotgun (WGS) entry which is preliminary data.</text>
</comment>